<reference evidence="8 9" key="1">
    <citation type="journal article" date="2020" name="Front. Microbiol.">
        <title>Design of Bacterial Strain-Specific qPCR Assays Using NGS Data and Publicly Available Resources and Its Application to Track Biocontrol Strains.</title>
        <authorList>
            <person name="Hernandez I."/>
            <person name="Sant C."/>
            <person name="Martinez R."/>
            <person name="Fernandez C."/>
        </authorList>
    </citation>
    <scope>NUCLEOTIDE SEQUENCE [LARGE SCALE GENOMIC DNA]</scope>
    <source>
        <strain evidence="8 9">B24</strain>
    </source>
</reference>
<dbReference type="InterPro" id="IPR014001">
    <property type="entry name" value="Helicase_ATP-bd"/>
</dbReference>
<dbReference type="RefSeq" id="WP_182252212.1">
    <property type="nucleotide sequence ID" value="NZ_CP043732.1"/>
</dbReference>
<dbReference type="InterPro" id="IPR048333">
    <property type="entry name" value="HA2_WH"/>
</dbReference>
<dbReference type="PANTHER" id="PTHR43519:SF1">
    <property type="entry name" value="ATP-DEPENDENT RNA HELICASE HRPB"/>
    <property type="match status" value="1"/>
</dbReference>
<proteinExistence type="predicted"/>
<dbReference type="CDD" id="cd18791">
    <property type="entry name" value="SF2_C_RHA"/>
    <property type="match status" value="1"/>
</dbReference>
<dbReference type="Pfam" id="PF00270">
    <property type="entry name" value="DEAD"/>
    <property type="match status" value="1"/>
</dbReference>
<keyword evidence="2" id="KW-0378">Hydrolase</keyword>
<evidence type="ECO:0000313" key="9">
    <source>
        <dbReference type="Proteomes" id="UP000515708"/>
    </source>
</evidence>
<evidence type="ECO:0000256" key="4">
    <source>
        <dbReference type="ARBA" id="ARBA00022840"/>
    </source>
</evidence>
<dbReference type="Gene3D" id="1.20.120.1080">
    <property type="match status" value="1"/>
</dbReference>
<evidence type="ECO:0000256" key="1">
    <source>
        <dbReference type="ARBA" id="ARBA00022741"/>
    </source>
</evidence>
<dbReference type="EMBL" id="CP043732">
    <property type="protein sequence ID" value="QMU97199.1"/>
    <property type="molecule type" value="Genomic_DNA"/>
</dbReference>
<feature type="region of interest" description="Disordered" evidence="5">
    <location>
        <begin position="829"/>
        <end position="851"/>
    </location>
</feature>
<organism evidence="8 9">
    <name type="scientific">Microbacterium esteraromaticum</name>
    <dbReference type="NCBI Taxonomy" id="57043"/>
    <lineage>
        <taxon>Bacteria</taxon>
        <taxon>Bacillati</taxon>
        <taxon>Actinomycetota</taxon>
        <taxon>Actinomycetes</taxon>
        <taxon>Micrococcales</taxon>
        <taxon>Microbacteriaceae</taxon>
        <taxon>Microbacterium</taxon>
    </lineage>
</organism>
<dbReference type="GO" id="GO:0003676">
    <property type="term" value="F:nucleic acid binding"/>
    <property type="evidence" value="ECO:0007669"/>
    <property type="project" value="InterPro"/>
</dbReference>
<dbReference type="InterPro" id="IPR007502">
    <property type="entry name" value="Helicase-assoc_dom"/>
</dbReference>
<evidence type="ECO:0000256" key="5">
    <source>
        <dbReference type="SAM" id="MobiDB-lite"/>
    </source>
</evidence>
<dbReference type="Gene3D" id="3.40.50.300">
    <property type="entry name" value="P-loop containing nucleotide triphosphate hydrolases"/>
    <property type="match status" value="2"/>
</dbReference>
<dbReference type="InterPro" id="IPR001650">
    <property type="entry name" value="Helicase_C-like"/>
</dbReference>
<dbReference type="GO" id="GO:0004386">
    <property type="term" value="F:helicase activity"/>
    <property type="evidence" value="ECO:0007669"/>
    <property type="project" value="UniProtKB-KW"/>
</dbReference>
<feature type="domain" description="Helicase C-terminal" evidence="7">
    <location>
        <begin position="227"/>
        <end position="388"/>
    </location>
</feature>
<dbReference type="PROSITE" id="PS51194">
    <property type="entry name" value="HELICASE_CTER"/>
    <property type="match status" value="1"/>
</dbReference>
<evidence type="ECO:0000259" key="7">
    <source>
        <dbReference type="PROSITE" id="PS51194"/>
    </source>
</evidence>
<dbReference type="PIRSF" id="PIRSF005496">
    <property type="entry name" value="ATP_hel_hrpB"/>
    <property type="match status" value="1"/>
</dbReference>
<keyword evidence="3 8" id="KW-0347">Helicase</keyword>
<evidence type="ECO:0000259" key="6">
    <source>
        <dbReference type="PROSITE" id="PS51192"/>
    </source>
</evidence>
<dbReference type="GO" id="GO:0016787">
    <property type="term" value="F:hydrolase activity"/>
    <property type="evidence" value="ECO:0007669"/>
    <property type="project" value="UniProtKB-KW"/>
</dbReference>
<keyword evidence="4" id="KW-0067">ATP-binding</keyword>
<dbReference type="SMART" id="SM00487">
    <property type="entry name" value="DEXDc"/>
    <property type="match status" value="1"/>
</dbReference>
<dbReference type="Proteomes" id="UP000515708">
    <property type="component" value="Chromosome"/>
</dbReference>
<dbReference type="SMART" id="SM00490">
    <property type="entry name" value="HELICc"/>
    <property type="match status" value="1"/>
</dbReference>
<dbReference type="InterPro" id="IPR010225">
    <property type="entry name" value="HrpB"/>
</dbReference>
<dbReference type="Pfam" id="PF08482">
    <property type="entry name" value="HrpB_C"/>
    <property type="match status" value="1"/>
</dbReference>
<evidence type="ECO:0000256" key="2">
    <source>
        <dbReference type="ARBA" id="ARBA00022801"/>
    </source>
</evidence>
<protein>
    <submittedName>
        <fullName evidence="8">ATP-dependent helicase HrpB</fullName>
    </submittedName>
</protein>
<evidence type="ECO:0000313" key="8">
    <source>
        <dbReference type="EMBL" id="QMU97199.1"/>
    </source>
</evidence>
<gene>
    <name evidence="8" type="primary">hrpB</name>
    <name evidence="8" type="ORF">FVO59_08175</name>
</gene>
<dbReference type="InterPro" id="IPR013689">
    <property type="entry name" value="RNA_helicase_ATP-dep_HrpB_C"/>
</dbReference>
<accession>A0A7D7WE57</accession>
<dbReference type="SMART" id="SM00847">
    <property type="entry name" value="HA2"/>
    <property type="match status" value="1"/>
</dbReference>
<feature type="domain" description="Helicase ATP-binding" evidence="6">
    <location>
        <begin position="25"/>
        <end position="185"/>
    </location>
</feature>
<dbReference type="PANTHER" id="PTHR43519">
    <property type="entry name" value="ATP-DEPENDENT RNA HELICASE HRPB"/>
    <property type="match status" value="1"/>
</dbReference>
<sequence>MTSRAFDLARIGAGLSFAEALPEVGSALDAGTAVVISAPPGTGKTTHVPPLLAERARGRVIVTQPRRVAARAAARRLAELDDSPLGDRVGFTVRGERRVSPQTRVEFVTAGVLLRRMLDDPGLDGIDAVIIDEVHERALETDLLLGLLGEVRELRDDLVLAAMSATLDAERIASVIGIDGAPAPVVEHSVPAHPLIERWAPSPAPRLDERGVTRGFLDHVAATAASAARELVIDDPGADALVFAPGAREVAEIARRIAAAAPTFDVRELHGQLPAAAQDAVIRGRDAGDAPRIIVTTSLAESSLTVPGVRLVVDSCLARQPQRDATRGMTGLVTTAASRSSCVQRAGRATRQGPGTVVRCIDERGYAAAPARPAPEIDTADLADAALLLACWGAPGGSGLRLIDPLPADSLRDAISVLHGLGAIDDVGRATDEGRTLARIPTDPRLARALRDGAAIVGARAAAEVVALVGGDIRIRDSDIAAAVSSLRSGRTPEAQRWSREVDRLLRLIPSTRAARDDADCAGLVVALAFPERIATRVERSAGGATFLLASGTRAGISGPLADAEWLAVADVARASGRIAAGSGAVIRAAAVITERQVERAAGHLITDRVEAELADGRITARRERRIGAIVRSSMPVRASATEAQGAVRRAVRARGLGVFTWSDSADELRRRLGLLHRELGAPWPDVTDDALLSRLDEWLEPELTALADGASAHRIDLTAPLRRLLPWPAAAELDSLVPERLEVPSGSRIRIAYPPLDEPEAAPVVAVKLQECFGWAETPRLAGGRVPVLFHLLSPAGRPLAVTGDLASFWSGPYAQVRAEMRGRYPKHPWPEDPWAAAPTRHTTRRAERR</sequence>
<evidence type="ECO:0000256" key="3">
    <source>
        <dbReference type="ARBA" id="ARBA00022806"/>
    </source>
</evidence>
<dbReference type="NCBIfam" id="TIGR01970">
    <property type="entry name" value="DEAH_box_HrpB"/>
    <property type="match status" value="1"/>
</dbReference>
<dbReference type="GO" id="GO:0005524">
    <property type="term" value="F:ATP binding"/>
    <property type="evidence" value="ECO:0007669"/>
    <property type="project" value="UniProtKB-KW"/>
</dbReference>
<dbReference type="SUPFAM" id="SSF52540">
    <property type="entry name" value="P-loop containing nucleoside triphosphate hydrolases"/>
    <property type="match status" value="1"/>
</dbReference>
<dbReference type="Pfam" id="PF04408">
    <property type="entry name" value="WHD_HA2"/>
    <property type="match status" value="1"/>
</dbReference>
<dbReference type="PROSITE" id="PS51192">
    <property type="entry name" value="HELICASE_ATP_BIND_1"/>
    <property type="match status" value="1"/>
</dbReference>
<name>A0A7D7WE57_9MICO</name>
<dbReference type="AlphaFoldDB" id="A0A7D7WE57"/>
<dbReference type="InterPro" id="IPR027417">
    <property type="entry name" value="P-loop_NTPase"/>
</dbReference>
<dbReference type="Pfam" id="PF00271">
    <property type="entry name" value="Helicase_C"/>
    <property type="match status" value="1"/>
</dbReference>
<dbReference type="InterPro" id="IPR011545">
    <property type="entry name" value="DEAD/DEAH_box_helicase_dom"/>
</dbReference>
<keyword evidence="1" id="KW-0547">Nucleotide-binding</keyword>